<dbReference type="PANTHER" id="PTHR13239">
    <property type="entry name" value="PROTEIN REQUIRED FOR HYPHAL ANASTOMOSIS HAM-2"/>
    <property type="match status" value="1"/>
</dbReference>
<sequence length="826" mass="95129">MFCDKEDRPDLGIDYLDSGPFDKELADLYSYSEYKDFNIVFNEFSLFLEEKKIQAWTILSEECKIDLIQDLFGRLNSSDGTVRQKAMFCLMYLAQGCWGELGSCQLEAKREAVMNWLGGGSNKDKDCTTDFHYEATKANIILLYKQGLLGCLIQVLNLETNQSTKEDSNNSVTMLDTVDLRMVLNLLYTLMETLRTLRHSTNQNETTLYEEFRQELSAPMIDEELLLVKLFNLLVEGSNGQNEHLPLKKILLCAWKTLLITFGDFETLENLRIQYREEAGLTRHFEHTLQVLRERIPALKVPQPENQNHAGDQKQDMWKQWELGENKPRRSILRPSLLKVQTIASNSYEDDYKPDPDTMEPKKITTLPWKPKIDERELILYVKYLRLKYFGLDLESSDVDSLFGLPEPLQEGIKILKDNLYTPLSTVQLKQEERLNRYFMSATDSIRSESPVESFYAATWRELRQYVITLLKLMLAATPLSVEKDKYLNIDAEIDAKIVYGALNHMLAETIGSDIKRHKDIMVKAISSIVLLLLKHYKLSHILQFEYLGSCLMNGNCLPFIVKYFNQNLDSVLLCSKSPSEAELEYPQCVRARPGVPQGGGMGPGSDGSGGSQKNQIQTGAGTISSSLFPSSSSPSSPLYSSTNIITSINLLRILNKLVKNKQSRIMALIYFKSFAPLKALLRVRHNVLQFYALKLIKLQSRYQGRQWRKVNIKILGYVFLMVRHRFHDDWAYGNELESKQQLDTQGDEAALKRVVVRFNRRRYTNEPEPDFVPLDHSLVGAMGSEKSDVITSEFEKWWPQWLEQKVLNRDLGFEWDQLLRQDTVM</sequence>
<dbReference type="Pfam" id="PF11882">
    <property type="entry name" value="DUF3402"/>
    <property type="match status" value="1"/>
</dbReference>
<protein>
    <submittedName>
        <fullName evidence="5">Striatin-interacting protein 1</fullName>
    </submittedName>
</protein>
<feature type="domain" description="Far11/STRP N-terminal" evidence="3">
    <location>
        <begin position="8"/>
        <end position="308"/>
    </location>
</feature>
<dbReference type="SMART" id="SM01293">
    <property type="entry name" value="DUF3402"/>
    <property type="match status" value="1"/>
</dbReference>
<dbReference type="PANTHER" id="PTHR13239:SF4">
    <property type="entry name" value="AT25231P"/>
    <property type="match status" value="1"/>
</dbReference>
<dbReference type="InterPro" id="IPR040185">
    <property type="entry name" value="Far11/STRP"/>
</dbReference>
<feature type="region of interest" description="Disordered" evidence="2">
    <location>
        <begin position="595"/>
        <end position="616"/>
    </location>
</feature>
<dbReference type="AlphaFoldDB" id="A0A8D8PSK8"/>
<evidence type="ECO:0000256" key="1">
    <source>
        <dbReference type="ARBA" id="ARBA00007062"/>
    </source>
</evidence>
<dbReference type="InterPro" id="IPR021819">
    <property type="entry name" value="Far11/STRP_C"/>
</dbReference>
<dbReference type="InterPro" id="IPR016024">
    <property type="entry name" value="ARM-type_fold"/>
</dbReference>
<dbReference type="EMBL" id="HBUF01022903">
    <property type="protein sequence ID" value="CAG6611813.1"/>
    <property type="molecule type" value="Transcribed_RNA"/>
</dbReference>
<dbReference type="SUPFAM" id="SSF48371">
    <property type="entry name" value="ARM repeat"/>
    <property type="match status" value="1"/>
</dbReference>
<dbReference type="GO" id="GO:0007010">
    <property type="term" value="P:cytoskeleton organization"/>
    <property type="evidence" value="ECO:0007669"/>
    <property type="project" value="TreeGrafter"/>
</dbReference>
<name>A0A8D8PSK8_9HEMI</name>
<evidence type="ECO:0000259" key="3">
    <source>
        <dbReference type="SMART" id="SM01292"/>
    </source>
</evidence>
<reference evidence="5" key="1">
    <citation type="submission" date="2021-05" db="EMBL/GenBank/DDBJ databases">
        <authorList>
            <person name="Alioto T."/>
            <person name="Alioto T."/>
            <person name="Gomez Garrido J."/>
        </authorList>
    </citation>
    <scope>NUCLEOTIDE SEQUENCE</scope>
</reference>
<evidence type="ECO:0000313" key="5">
    <source>
        <dbReference type="EMBL" id="CAG6611813.1"/>
    </source>
</evidence>
<dbReference type="SMART" id="SM01292">
    <property type="entry name" value="N1221"/>
    <property type="match status" value="1"/>
</dbReference>
<feature type="compositionally biased region" description="Gly residues" evidence="2">
    <location>
        <begin position="597"/>
        <end position="611"/>
    </location>
</feature>
<evidence type="ECO:0000259" key="4">
    <source>
        <dbReference type="SMART" id="SM01293"/>
    </source>
</evidence>
<comment type="similarity">
    <text evidence="1">Belongs to the STRIP family.</text>
</comment>
<accession>A0A8D8PSK8</accession>
<dbReference type="Pfam" id="PF07923">
    <property type="entry name" value="N1221"/>
    <property type="match status" value="1"/>
</dbReference>
<feature type="domain" description="Far11/STRP C-terminal" evidence="4">
    <location>
        <begin position="406"/>
        <end position="776"/>
    </location>
</feature>
<evidence type="ECO:0000256" key="2">
    <source>
        <dbReference type="SAM" id="MobiDB-lite"/>
    </source>
</evidence>
<organism evidence="5">
    <name type="scientific">Cacopsylla melanoneura</name>
    <dbReference type="NCBI Taxonomy" id="428564"/>
    <lineage>
        <taxon>Eukaryota</taxon>
        <taxon>Metazoa</taxon>
        <taxon>Ecdysozoa</taxon>
        <taxon>Arthropoda</taxon>
        <taxon>Hexapoda</taxon>
        <taxon>Insecta</taxon>
        <taxon>Pterygota</taxon>
        <taxon>Neoptera</taxon>
        <taxon>Paraneoptera</taxon>
        <taxon>Hemiptera</taxon>
        <taxon>Sternorrhyncha</taxon>
        <taxon>Psylloidea</taxon>
        <taxon>Psyllidae</taxon>
        <taxon>Psyllinae</taxon>
        <taxon>Cacopsylla</taxon>
    </lineage>
</organism>
<proteinExistence type="inferred from homology"/>
<dbReference type="GO" id="GO:0005829">
    <property type="term" value="C:cytosol"/>
    <property type="evidence" value="ECO:0007669"/>
    <property type="project" value="TreeGrafter"/>
</dbReference>
<dbReference type="InterPro" id="IPR012486">
    <property type="entry name" value="Far11/STRP_N"/>
</dbReference>